<keyword evidence="3" id="KW-1185">Reference proteome</keyword>
<reference evidence="1" key="1">
    <citation type="journal article" date="2014" name="Int. J. Syst. Evol. Microbiol.">
        <title>Complete genome sequence of Corynebacterium casei LMG S-19264T (=DSM 44701T), isolated from a smear-ripened cheese.</title>
        <authorList>
            <consortium name="US DOE Joint Genome Institute (JGI-PGF)"/>
            <person name="Walter F."/>
            <person name="Albersmeier A."/>
            <person name="Kalinowski J."/>
            <person name="Ruckert C."/>
        </authorList>
    </citation>
    <scope>NUCLEOTIDE SEQUENCE</scope>
    <source>
        <strain evidence="1">CGMCC 1.10859</strain>
    </source>
</reference>
<protein>
    <submittedName>
        <fullName evidence="1">Uncharacterized protein</fullName>
    </submittedName>
</protein>
<dbReference type="Proteomes" id="UP000634647">
    <property type="component" value="Unassembled WGS sequence"/>
</dbReference>
<dbReference type="EMBL" id="FNOB01000025">
    <property type="protein sequence ID" value="SDX69611.1"/>
    <property type="molecule type" value="Genomic_DNA"/>
</dbReference>
<reference evidence="1" key="3">
    <citation type="submission" date="2023-06" db="EMBL/GenBank/DDBJ databases">
        <authorList>
            <person name="Sun Q."/>
            <person name="Zhou Y."/>
        </authorList>
    </citation>
    <scope>NUCLEOTIDE SEQUENCE</scope>
    <source>
        <strain evidence="1">CGMCC 1.10859</strain>
    </source>
</reference>
<proteinExistence type="predicted"/>
<dbReference type="AlphaFoldDB" id="A0AAN5A0Z6"/>
<sequence length="70" mass="8181">MQPRAWYFYRPDGRRHGPSFTEWQAKVEAGRFAARRPKLEAETAFILYRSLSKAGWRVDHTGTRFIPAPS</sequence>
<gene>
    <name evidence="1" type="ORF">GCM10008024_36870</name>
    <name evidence="2" type="ORF">SAMN05444006_1254</name>
</gene>
<evidence type="ECO:0000313" key="1">
    <source>
        <dbReference type="EMBL" id="GHE05555.1"/>
    </source>
</evidence>
<dbReference type="EMBL" id="BNAB01000025">
    <property type="protein sequence ID" value="GHE05555.1"/>
    <property type="molecule type" value="Genomic_DNA"/>
</dbReference>
<name>A0AAN5A0Z6_9RHOB</name>
<evidence type="ECO:0000313" key="3">
    <source>
        <dbReference type="Proteomes" id="UP000199541"/>
    </source>
</evidence>
<reference evidence="2 3" key="2">
    <citation type="submission" date="2016-10" db="EMBL/GenBank/DDBJ databases">
        <authorList>
            <person name="Varghese N."/>
            <person name="Submissions S."/>
        </authorList>
    </citation>
    <scope>NUCLEOTIDE SEQUENCE [LARGE SCALE GENOMIC DNA]</scope>
    <source>
        <strain evidence="2 3">DSM 24802</strain>
    </source>
</reference>
<evidence type="ECO:0000313" key="2">
    <source>
        <dbReference type="EMBL" id="SDX69611.1"/>
    </source>
</evidence>
<accession>A0AAN5A0Z6</accession>
<evidence type="ECO:0000313" key="4">
    <source>
        <dbReference type="Proteomes" id="UP000634647"/>
    </source>
</evidence>
<dbReference type="Proteomes" id="UP000199541">
    <property type="component" value="Unassembled WGS sequence"/>
</dbReference>
<organism evidence="1 4">
    <name type="scientific">Allgaiera indica</name>
    <dbReference type="NCBI Taxonomy" id="765699"/>
    <lineage>
        <taxon>Bacteria</taxon>
        <taxon>Pseudomonadati</taxon>
        <taxon>Pseudomonadota</taxon>
        <taxon>Alphaproteobacteria</taxon>
        <taxon>Rhodobacterales</taxon>
        <taxon>Paracoccaceae</taxon>
        <taxon>Allgaiera</taxon>
    </lineage>
</organism>
<comment type="caution">
    <text evidence="1">The sequence shown here is derived from an EMBL/GenBank/DDBJ whole genome shotgun (WGS) entry which is preliminary data.</text>
</comment>